<keyword evidence="9" id="KW-0178">Competence</keyword>
<evidence type="ECO:0000256" key="6">
    <source>
        <dbReference type="ARBA" id="ARBA00022927"/>
    </source>
</evidence>
<dbReference type="InterPro" id="IPR011662">
    <property type="entry name" value="Secretin/TonB_short_N"/>
</dbReference>
<keyword evidence="7" id="KW-0472">Membrane</keyword>
<dbReference type="PANTHER" id="PTHR30604:SF1">
    <property type="entry name" value="DNA UTILIZATION PROTEIN HOFQ"/>
    <property type="match status" value="1"/>
</dbReference>
<dbReference type="SMART" id="SM00965">
    <property type="entry name" value="STN"/>
    <property type="match status" value="1"/>
</dbReference>
<dbReference type="InterPro" id="IPR051808">
    <property type="entry name" value="Type_IV_pilus_biogenesis"/>
</dbReference>
<dbReference type="Gene3D" id="3.30.1370.130">
    <property type="match status" value="1"/>
</dbReference>
<evidence type="ECO:0000256" key="4">
    <source>
        <dbReference type="ARBA" id="ARBA00022448"/>
    </source>
</evidence>
<dbReference type="PANTHER" id="PTHR30604">
    <property type="entry name" value="PROTEIN TRANSPORT PROTEIN HOFQ"/>
    <property type="match status" value="1"/>
</dbReference>
<dbReference type="PROSITE" id="PS00875">
    <property type="entry name" value="T2SP_D"/>
    <property type="match status" value="1"/>
</dbReference>
<evidence type="ECO:0000256" key="8">
    <source>
        <dbReference type="ARBA" id="ARBA00023237"/>
    </source>
</evidence>
<dbReference type="Gene3D" id="2.60.40.3500">
    <property type="match status" value="1"/>
</dbReference>
<keyword evidence="4 12" id="KW-0813">Transport</keyword>
<dbReference type="RefSeq" id="WP_027009320.1">
    <property type="nucleotide sequence ID" value="NZ_CP091521.1"/>
</dbReference>
<evidence type="ECO:0000256" key="7">
    <source>
        <dbReference type="ARBA" id="ARBA00023136"/>
    </source>
</evidence>
<evidence type="ECO:0000256" key="5">
    <source>
        <dbReference type="ARBA" id="ARBA00022729"/>
    </source>
</evidence>
<evidence type="ECO:0000256" key="10">
    <source>
        <dbReference type="ARBA" id="ARBA00024678"/>
    </source>
</evidence>
<keyword evidence="6" id="KW-0653">Protein transport</keyword>
<evidence type="ECO:0000313" key="17">
    <source>
        <dbReference type="Proteomes" id="UP000831534"/>
    </source>
</evidence>
<dbReference type="InterPro" id="IPR021731">
    <property type="entry name" value="AMIN_dom"/>
</dbReference>
<dbReference type="Pfam" id="PF00263">
    <property type="entry name" value="Secretin"/>
    <property type="match status" value="1"/>
</dbReference>
<dbReference type="PRINTS" id="PR00811">
    <property type="entry name" value="BCTERIALGSPD"/>
</dbReference>
<dbReference type="GO" id="GO:0030420">
    <property type="term" value="P:establishment of competence for transformation"/>
    <property type="evidence" value="ECO:0007669"/>
    <property type="project" value="UniProtKB-KW"/>
</dbReference>
<evidence type="ECO:0000313" key="16">
    <source>
        <dbReference type="EMBL" id="XHH50195.1"/>
    </source>
</evidence>
<dbReference type="GO" id="GO:0015031">
    <property type="term" value="P:protein transport"/>
    <property type="evidence" value="ECO:0007669"/>
    <property type="project" value="UniProtKB-KW"/>
</dbReference>
<dbReference type="EMBL" id="CP091521">
    <property type="protein sequence ID" value="XHH50195.1"/>
    <property type="molecule type" value="Genomic_DNA"/>
</dbReference>
<gene>
    <name evidence="16" type="primary">pilQ</name>
    <name evidence="16" type="ORF">LVJ77_11435</name>
</gene>
<dbReference type="Pfam" id="PF03958">
    <property type="entry name" value="Secretin_N"/>
    <property type="match status" value="1"/>
</dbReference>
<evidence type="ECO:0000256" key="1">
    <source>
        <dbReference type="ARBA" id="ARBA00004442"/>
    </source>
</evidence>
<dbReference type="InterPro" id="IPR005644">
    <property type="entry name" value="NolW-like"/>
</dbReference>
<evidence type="ECO:0000256" key="12">
    <source>
        <dbReference type="RuleBase" id="RU004004"/>
    </source>
</evidence>
<dbReference type="GO" id="GO:0009279">
    <property type="term" value="C:cell outer membrane"/>
    <property type="evidence" value="ECO:0007669"/>
    <property type="project" value="UniProtKB-SubCell"/>
</dbReference>
<comment type="subcellular location">
    <subcellularLocation>
        <location evidence="1 12">Cell outer membrane</location>
    </subcellularLocation>
</comment>
<dbReference type="Gene3D" id="2.60.40.3470">
    <property type="match status" value="1"/>
</dbReference>
<organism evidence="16 17">
    <name type="scientific">Conchiformibius kuhniae</name>
    <dbReference type="NCBI Taxonomy" id="211502"/>
    <lineage>
        <taxon>Bacteria</taxon>
        <taxon>Pseudomonadati</taxon>
        <taxon>Pseudomonadota</taxon>
        <taxon>Betaproteobacteria</taxon>
        <taxon>Neisseriales</taxon>
        <taxon>Neisseriaceae</taxon>
        <taxon>Conchiformibius</taxon>
    </lineage>
</organism>
<evidence type="ECO:0000256" key="2">
    <source>
        <dbReference type="ARBA" id="ARBA00006304"/>
    </source>
</evidence>
<keyword evidence="8" id="KW-0998">Cell outer membrane</keyword>
<comment type="similarity">
    <text evidence="2">Belongs to the bacterial secretin family. PilQ subfamily.</text>
</comment>
<dbReference type="Gene3D" id="3.30.1370.120">
    <property type="match status" value="1"/>
</dbReference>
<evidence type="ECO:0000256" key="9">
    <source>
        <dbReference type="ARBA" id="ARBA00023287"/>
    </source>
</evidence>
<sequence length="715" mass="77784">MKLTFKKAVPVLALSLAVQAAYAGNITDINVSVLPDQRRVIKVKFDRDVTKPSGFIYTTPSRIALDFAGTKIQLPQKQLSYNDSLLNHIIAADDNERARISLSLSKEGQYDTEVKGDEVWVYVSESTGSSAPAAPAPSARKGKRGKQTAQADETFADNTSAAPANDAFGGAAPLNVNFVTGPNKTGIVQYSSAYDGQPQVKILSDRMVITLKNYPLAASDQKNLDVSAFSTPVRNVLVRRLGNDTQITIRNQGKWDHRVRQAHGRNEVRISPALSASLGEAGFKPKNTKKNFSGKRISLDFQNIDVRTILQILAKESGMNIVASDQVQGKMTLSLKDVPWDQALDLVLDTYDLDKAQNGNIIRIAPREELEKRVQQILKDEQEKEKHEPLVSRTFQLKYKNVEEFRDILKLGSGDGKGGGNMLSERGNAMIDPATNTLIVTDVAKVVKKFDALIAELDVAARQVMVEARIVEAAEGVSRDLGVKFGYARRGATAIGNTLDAGINNRNAALGAVNTTLLNPNVNLPASASVNTISLVRSVASGALGLELSAMETDNRSKTISSPRVLTQDGKEAEIVQGLEIPYQTHTATGYQTAFKQAALTLKVTPRITPDSKVILDVLVSKNDVDRSLRNINGEPAIAKREVKTQAMIEDGGTLVVGGVYQEVFDHTVSKVPVLGDLPVVGNLFKSRGRNHSRNELLFFITPRIMGGESNVMRY</sequence>
<evidence type="ECO:0000256" key="13">
    <source>
        <dbReference type="SAM" id="MobiDB-lite"/>
    </source>
</evidence>
<dbReference type="Pfam" id="PF07660">
    <property type="entry name" value="STN"/>
    <property type="match status" value="1"/>
</dbReference>
<dbReference type="AlphaFoldDB" id="A0ABD8B866"/>
<comment type="subunit">
    <text evidence="11">Homododecamer. Tetramer of trimer.</text>
</comment>
<dbReference type="Proteomes" id="UP000831534">
    <property type="component" value="Chromosome"/>
</dbReference>
<comment type="function">
    <text evidence="10">Required for type IV pilus biogenesis and competence. Could function as a pore for exit of the pilus but also as a channel for entry of heme and antimicrobial agents and uptake of transforming DNA.</text>
</comment>
<proteinExistence type="inferred from homology"/>
<reference evidence="16 17" key="1">
    <citation type="journal article" date="2022" name="Res Sq">
        <title>Evolution of multicellular longitudinally dividing oral cavity symbionts (Neisseriaceae).</title>
        <authorList>
            <person name="Nyongesa S."/>
            <person name="Weber P."/>
            <person name="Bernet E."/>
            <person name="Pullido F."/>
            <person name="Nieckarz M."/>
            <person name="Delaby M."/>
            <person name="Nieves C."/>
            <person name="Viehboeck T."/>
            <person name="Krause N."/>
            <person name="Rivera-Millot A."/>
            <person name="Nakamura A."/>
            <person name="Vischer N."/>
            <person name="VanNieuwenhze M."/>
            <person name="Brun Y."/>
            <person name="Cava F."/>
            <person name="Bulgheresi S."/>
            <person name="Veyrier F."/>
        </authorList>
    </citation>
    <scope>NUCLEOTIDE SEQUENCE [LARGE SCALE GENOMIC DNA]</scope>
    <source>
        <strain evidence="16 17">17694</strain>
    </source>
</reference>
<dbReference type="InterPro" id="IPR004846">
    <property type="entry name" value="T2SS/T3SS_dom"/>
</dbReference>
<accession>A0ABD8B866</accession>
<name>A0ABD8B866_9NEIS</name>
<keyword evidence="17" id="KW-1185">Reference proteome</keyword>
<evidence type="ECO:0000256" key="14">
    <source>
        <dbReference type="SAM" id="SignalP"/>
    </source>
</evidence>
<feature type="chain" id="PRO_5044820297" description="Type IV pilus biogenesis and competence protein PilQ" evidence="14">
    <location>
        <begin position="24"/>
        <end position="715"/>
    </location>
</feature>
<keyword evidence="5 14" id="KW-0732">Signal</keyword>
<dbReference type="Pfam" id="PF11741">
    <property type="entry name" value="AMIN"/>
    <property type="match status" value="1"/>
</dbReference>
<feature type="compositionally biased region" description="Low complexity" evidence="13">
    <location>
        <begin position="129"/>
        <end position="139"/>
    </location>
</feature>
<dbReference type="InterPro" id="IPR004845">
    <property type="entry name" value="T2SS_GspD_CS"/>
</dbReference>
<protein>
    <recommendedName>
        <fullName evidence="3">Type IV pilus biogenesis and competence protein PilQ</fullName>
    </recommendedName>
</protein>
<dbReference type="NCBIfam" id="TIGR02515">
    <property type="entry name" value="IV_pilus_PilQ"/>
    <property type="match status" value="1"/>
</dbReference>
<dbReference type="InterPro" id="IPR013355">
    <property type="entry name" value="Pilus_4_PilQ"/>
</dbReference>
<feature type="signal peptide" evidence="14">
    <location>
        <begin position="1"/>
        <end position="23"/>
    </location>
</feature>
<evidence type="ECO:0000256" key="3">
    <source>
        <dbReference type="ARBA" id="ARBA00014124"/>
    </source>
</evidence>
<evidence type="ECO:0000259" key="15">
    <source>
        <dbReference type="SMART" id="SM00965"/>
    </source>
</evidence>
<feature type="domain" description="Secretin/TonB short N-terminal" evidence="15">
    <location>
        <begin position="319"/>
        <end position="367"/>
    </location>
</feature>
<dbReference type="InterPro" id="IPR001775">
    <property type="entry name" value="GspD/PilQ"/>
</dbReference>
<dbReference type="InterPro" id="IPR038591">
    <property type="entry name" value="NolW-like_sf"/>
</dbReference>
<evidence type="ECO:0000256" key="11">
    <source>
        <dbReference type="ARBA" id="ARBA00025897"/>
    </source>
</evidence>
<feature type="region of interest" description="Disordered" evidence="13">
    <location>
        <begin position="128"/>
        <end position="152"/>
    </location>
</feature>
<dbReference type="KEGG" id="ckh:LVJ77_11435"/>